<feature type="non-terminal residue" evidence="8">
    <location>
        <position position="679"/>
    </location>
</feature>
<name>A0A9P4LQN4_9PLEO</name>
<dbReference type="GO" id="GO:0005634">
    <property type="term" value="C:nucleus"/>
    <property type="evidence" value="ECO:0007669"/>
    <property type="project" value="UniProtKB-SubCell"/>
</dbReference>
<dbReference type="CDD" id="cd12148">
    <property type="entry name" value="fungal_TF_MHR"/>
    <property type="match status" value="1"/>
</dbReference>
<evidence type="ECO:0000256" key="1">
    <source>
        <dbReference type="ARBA" id="ARBA00004123"/>
    </source>
</evidence>
<dbReference type="Pfam" id="PF00172">
    <property type="entry name" value="Zn_clus"/>
    <property type="match status" value="1"/>
</dbReference>
<dbReference type="Gene3D" id="4.10.240.10">
    <property type="entry name" value="Zn(2)-C6 fungal-type DNA-binding domain"/>
    <property type="match status" value="1"/>
</dbReference>
<dbReference type="PROSITE" id="PS00463">
    <property type="entry name" value="ZN2_CY6_FUNGAL_1"/>
    <property type="match status" value="1"/>
</dbReference>
<dbReference type="PANTHER" id="PTHR47338:SF5">
    <property type="entry name" value="ZN(II)2CYS6 TRANSCRIPTION FACTOR (EUROFUNG)"/>
    <property type="match status" value="1"/>
</dbReference>
<feature type="region of interest" description="Disordered" evidence="6">
    <location>
        <begin position="170"/>
        <end position="190"/>
    </location>
</feature>
<dbReference type="CDD" id="cd00067">
    <property type="entry name" value="GAL4"/>
    <property type="match status" value="1"/>
</dbReference>
<evidence type="ECO:0000256" key="3">
    <source>
        <dbReference type="ARBA" id="ARBA00023015"/>
    </source>
</evidence>
<dbReference type="InterPro" id="IPR036864">
    <property type="entry name" value="Zn2-C6_fun-type_DNA-bd_sf"/>
</dbReference>
<proteinExistence type="predicted"/>
<dbReference type="AlphaFoldDB" id="A0A9P4LQN4"/>
<dbReference type="Proteomes" id="UP000799777">
    <property type="component" value="Unassembled WGS sequence"/>
</dbReference>
<feature type="compositionally biased region" description="Polar residues" evidence="6">
    <location>
        <begin position="82"/>
        <end position="97"/>
    </location>
</feature>
<feature type="compositionally biased region" description="Polar residues" evidence="6">
    <location>
        <begin position="175"/>
        <end position="184"/>
    </location>
</feature>
<dbReference type="EMBL" id="ML978176">
    <property type="protein sequence ID" value="KAF2031979.1"/>
    <property type="molecule type" value="Genomic_DNA"/>
</dbReference>
<keyword evidence="5" id="KW-0539">Nucleus</keyword>
<dbReference type="GO" id="GO:0000981">
    <property type="term" value="F:DNA-binding transcription factor activity, RNA polymerase II-specific"/>
    <property type="evidence" value="ECO:0007669"/>
    <property type="project" value="InterPro"/>
</dbReference>
<dbReference type="SUPFAM" id="SSF57701">
    <property type="entry name" value="Zn2/Cys6 DNA-binding domain"/>
    <property type="match status" value="1"/>
</dbReference>
<dbReference type="Pfam" id="PF04082">
    <property type="entry name" value="Fungal_trans"/>
    <property type="match status" value="1"/>
</dbReference>
<dbReference type="OrthoDB" id="5370478at2759"/>
<evidence type="ECO:0000256" key="5">
    <source>
        <dbReference type="ARBA" id="ARBA00023242"/>
    </source>
</evidence>
<comment type="subcellular location">
    <subcellularLocation>
        <location evidence="1">Nucleus</location>
    </subcellularLocation>
</comment>
<feature type="compositionally biased region" description="Basic and acidic residues" evidence="6">
    <location>
        <begin position="381"/>
        <end position="399"/>
    </location>
</feature>
<evidence type="ECO:0000256" key="6">
    <source>
        <dbReference type="SAM" id="MobiDB-lite"/>
    </source>
</evidence>
<protein>
    <recommendedName>
        <fullName evidence="7">Zn(2)-C6 fungal-type domain-containing protein</fullName>
    </recommendedName>
</protein>
<dbReference type="InterPro" id="IPR007219">
    <property type="entry name" value="XnlR_reg_dom"/>
</dbReference>
<keyword evidence="2" id="KW-0479">Metal-binding</keyword>
<keyword evidence="9" id="KW-1185">Reference proteome</keyword>
<keyword evidence="4" id="KW-0804">Transcription</keyword>
<feature type="region of interest" description="Disordered" evidence="6">
    <location>
        <begin position="75"/>
        <end position="120"/>
    </location>
</feature>
<dbReference type="GO" id="GO:0003677">
    <property type="term" value="F:DNA binding"/>
    <property type="evidence" value="ECO:0007669"/>
    <property type="project" value="InterPro"/>
</dbReference>
<keyword evidence="3" id="KW-0805">Transcription regulation</keyword>
<dbReference type="PROSITE" id="PS50048">
    <property type="entry name" value="ZN2_CY6_FUNGAL_2"/>
    <property type="match status" value="1"/>
</dbReference>
<evidence type="ECO:0000313" key="9">
    <source>
        <dbReference type="Proteomes" id="UP000799777"/>
    </source>
</evidence>
<dbReference type="GO" id="GO:0008270">
    <property type="term" value="F:zinc ion binding"/>
    <property type="evidence" value="ECO:0007669"/>
    <property type="project" value="InterPro"/>
</dbReference>
<gene>
    <name evidence="8" type="ORF">EK21DRAFT_43906</name>
</gene>
<evidence type="ECO:0000256" key="4">
    <source>
        <dbReference type="ARBA" id="ARBA00023163"/>
    </source>
</evidence>
<dbReference type="SMART" id="SM00066">
    <property type="entry name" value="GAL4"/>
    <property type="match status" value="1"/>
</dbReference>
<sequence length="679" mass="76403">SPLTQPSPSTVEASPLQTPGPSDTNGFAQATGRRPEGRMRASIACARCRRSKTKCENGGSGTVCKSCAINKRPCEYKDAPATPTSGGTYQGRESTTGEVDVQPKKRKRTTAPSSGVVHGLTDGLRTHEDLLDSPWLVPKVWIELFDIYEKHFASDLPFLHRRRFLSPLQQDAAGDTTSPRNGSESLPRPPHDAPLLLAFLALTARYHGELLPRFGGSKPIATAQIFADATRKRLSGVDSKPSLEKAQTYLFLAYHQFTAMQGDDSWLEIGNAIRITQVLGYQHDESRKDFDVVDKNDDFAQEEAFIDQEIQRRTVWSCFILDRLASCGKHRPQGLNVEDLNEIQLPCSDMAFSRGTQVRTRRLGETDKKYAERRELVRIRHLEQADGPRDNARGSRGNDETEWEVGAAEGELSLYVQAVNHFGNVMRWSNKSRRQEALPPYENGSKFKELEEDGQRLKGALPRNLTLTPRNTSHHVTYKTGRNYLLIHALHTLCTIALYREYMPFLPFIVKRPQGPLDEPRIDEKKFPLPHPDYWVKQARDCFGDAREFADLLKACRAANALAESPFAGFTCYIVSWCALYCHFFPRMDPDRALDSRLQPSVWNTINDIIVDMEARFIIPNQWLDLLVRVHRFFKEKRADYVSNGGSPGSTNSDRGGDAGLKDYIGFFESAHKGIGSVT</sequence>
<feature type="non-terminal residue" evidence="8">
    <location>
        <position position="1"/>
    </location>
</feature>
<feature type="domain" description="Zn(2)-C6 fungal-type" evidence="7">
    <location>
        <begin position="44"/>
        <end position="76"/>
    </location>
</feature>
<dbReference type="GO" id="GO:0006351">
    <property type="term" value="P:DNA-templated transcription"/>
    <property type="evidence" value="ECO:0007669"/>
    <property type="project" value="InterPro"/>
</dbReference>
<feature type="region of interest" description="Disordered" evidence="6">
    <location>
        <begin position="381"/>
        <end position="403"/>
    </location>
</feature>
<evidence type="ECO:0000259" key="7">
    <source>
        <dbReference type="PROSITE" id="PS50048"/>
    </source>
</evidence>
<feature type="compositionally biased region" description="Polar residues" evidence="6">
    <location>
        <begin position="1"/>
        <end position="28"/>
    </location>
</feature>
<evidence type="ECO:0000256" key="2">
    <source>
        <dbReference type="ARBA" id="ARBA00022723"/>
    </source>
</evidence>
<evidence type="ECO:0000313" key="8">
    <source>
        <dbReference type="EMBL" id="KAF2031979.1"/>
    </source>
</evidence>
<dbReference type="InterPro" id="IPR050815">
    <property type="entry name" value="TF_fung"/>
</dbReference>
<dbReference type="SMART" id="SM00906">
    <property type="entry name" value="Fungal_trans"/>
    <property type="match status" value="1"/>
</dbReference>
<organism evidence="8 9">
    <name type="scientific">Setomelanomma holmii</name>
    <dbReference type="NCBI Taxonomy" id="210430"/>
    <lineage>
        <taxon>Eukaryota</taxon>
        <taxon>Fungi</taxon>
        <taxon>Dikarya</taxon>
        <taxon>Ascomycota</taxon>
        <taxon>Pezizomycotina</taxon>
        <taxon>Dothideomycetes</taxon>
        <taxon>Pleosporomycetidae</taxon>
        <taxon>Pleosporales</taxon>
        <taxon>Pleosporineae</taxon>
        <taxon>Phaeosphaeriaceae</taxon>
        <taxon>Setomelanomma</taxon>
    </lineage>
</organism>
<comment type="caution">
    <text evidence="8">The sequence shown here is derived from an EMBL/GenBank/DDBJ whole genome shotgun (WGS) entry which is preliminary data.</text>
</comment>
<accession>A0A9P4LQN4</accession>
<dbReference type="PANTHER" id="PTHR47338">
    <property type="entry name" value="ZN(II)2CYS6 TRANSCRIPTION FACTOR (EUROFUNG)-RELATED"/>
    <property type="match status" value="1"/>
</dbReference>
<reference evidence="8" key="1">
    <citation type="journal article" date="2020" name="Stud. Mycol.">
        <title>101 Dothideomycetes genomes: a test case for predicting lifestyles and emergence of pathogens.</title>
        <authorList>
            <person name="Haridas S."/>
            <person name="Albert R."/>
            <person name="Binder M."/>
            <person name="Bloem J."/>
            <person name="Labutti K."/>
            <person name="Salamov A."/>
            <person name="Andreopoulos B."/>
            <person name="Baker S."/>
            <person name="Barry K."/>
            <person name="Bills G."/>
            <person name="Bluhm B."/>
            <person name="Cannon C."/>
            <person name="Castanera R."/>
            <person name="Culley D."/>
            <person name="Daum C."/>
            <person name="Ezra D."/>
            <person name="Gonzalez J."/>
            <person name="Henrissat B."/>
            <person name="Kuo A."/>
            <person name="Liang C."/>
            <person name="Lipzen A."/>
            <person name="Lutzoni F."/>
            <person name="Magnuson J."/>
            <person name="Mondo S."/>
            <person name="Nolan M."/>
            <person name="Ohm R."/>
            <person name="Pangilinan J."/>
            <person name="Park H.-J."/>
            <person name="Ramirez L."/>
            <person name="Alfaro M."/>
            <person name="Sun H."/>
            <person name="Tritt A."/>
            <person name="Yoshinaga Y."/>
            <person name="Zwiers L.-H."/>
            <person name="Turgeon B."/>
            <person name="Goodwin S."/>
            <person name="Spatafora J."/>
            <person name="Crous P."/>
            <person name="Grigoriev I."/>
        </authorList>
    </citation>
    <scope>NUCLEOTIDE SEQUENCE</scope>
    <source>
        <strain evidence="8">CBS 110217</strain>
    </source>
</reference>
<dbReference type="InterPro" id="IPR001138">
    <property type="entry name" value="Zn2Cys6_DnaBD"/>
</dbReference>
<feature type="region of interest" description="Disordered" evidence="6">
    <location>
        <begin position="1"/>
        <end position="41"/>
    </location>
</feature>